<name>A0A6J6CQJ7_9ZZZZ</name>
<dbReference type="EMBL" id="CAEZTR010000015">
    <property type="protein sequence ID" value="CAB4569028.1"/>
    <property type="molecule type" value="Genomic_DNA"/>
</dbReference>
<proteinExistence type="predicted"/>
<keyword evidence="2" id="KW-0812">Transmembrane</keyword>
<keyword evidence="2" id="KW-0472">Membrane</keyword>
<evidence type="ECO:0000256" key="1">
    <source>
        <dbReference type="SAM" id="MobiDB-lite"/>
    </source>
</evidence>
<feature type="transmembrane region" description="Helical" evidence="2">
    <location>
        <begin position="46"/>
        <end position="68"/>
    </location>
</feature>
<keyword evidence="2" id="KW-1133">Transmembrane helix</keyword>
<evidence type="ECO:0000313" key="4">
    <source>
        <dbReference type="EMBL" id="CAB4553567.1"/>
    </source>
</evidence>
<reference evidence="4" key="1">
    <citation type="submission" date="2020-05" db="EMBL/GenBank/DDBJ databases">
        <authorList>
            <person name="Chiriac C."/>
            <person name="Salcher M."/>
            <person name="Ghai R."/>
            <person name="Kavagutti S V."/>
        </authorList>
    </citation>
    <scope>NUCLEOTIDE SEQUENCE</scope>
</reference>
<feature type="domain" description="DUF2510" evidence="3">
    <location>
        <begin position="7"/>
        <end position="37"/>
    </location>
</feature>
<dbReference type="EMBL" id="CAEZVV010000013">
    <property type="protein sequence ID" value="CAB4638298.1"/>
    <property type="molecule type" value="Genomic_DNA"/>
</dbReference>
<gene>
    <name evidence="4" type="ORF">UFOPK1603_00058</name>
    <name evidence="5" type="ORF">UFOPK1711_00387</name>
    <name evidence="6" type="ORF">UFOPK2143_00394</name>
</gene>
<accession>A0A6J6CQJ7</accession>
<sequence>MTTPADWYQDPEGEPGNLRYWDGTQWTENRQPPPGQPTTKKSKAPLIAVVAIIAVLLIGGGITAVLVFGGGSSSKSPKDYAAAFCKKETSEATTLKTAQEAITGNDMTQLSGFLTQTATFLDHTADTMSSLGAPDTPGGKQMLIEMPSSLRTTAKQIRTIATDVKNGDMTSLNEFESLDIASDLGPEASAAWKAVQSEIDAADAPASCQALNEVFN</sequence>
<dbReference type="Pfam" id="PF10708">
    <property type="entry name" value="DUF2510"/>
    <property type="match status" value="1"/>
</dbReference>
<dbReference type="EMBL" id="CAEZTG010000003">
    <property type="protein sequence ID" value="CAB4553567.1"/>
    <property type="molecule type" value="Genomic_DNA"/>
</dbReference>
<evidence type="ECO:0000313" key="5">
    <source>
        <dbReference type="EMBL" id="CAB4569028.1"/>
    </source>
</evidence>
<protein>
    <submittedName>
        <fullName evidence="4">Unannotated protein</fullName>
    </submittedName>
</protein>
<evidence type="ECO:0000313" key="6">
    <source>
        <dbReference type="EMBL" id="CAB4638298.1"/>
    </source>
</evidence>
<evidence type="ECO:0000256" key="2">
    <source>
        <dbReference type="SAM" id="Phobius"/>
    </source>
</evidence>
<dbReference type="AlphaFoldDB" id="A0A6J6CQJ7"/>
<dbReference type="InterPro" id="IPR018929">
    <property type="entry name" value="DUF2510"/>
</dbReference>
<organism evidence="4">
    <name type="scientific">freshwater metagenome</name>
    <dbReference type="NCBI Taxonomy" id="449393"/>
    <lineage>
        <taxon>unclassified sequences</taxon>
        <taxon>metagenomes</taxon>
        <taxon>ecological metagenomes</taxon>
    </lineage>
</organism>
<evidence type="ECO:0000259" key="3">
    <source>
        <dbReference type="Pfam" id="PF10708"/>
    </source>
</evidence>
<feature type="region of interest" description="Disordered" evidence="1">
    <location>
        <begin position="1"/>
        <end position="42"/>
    </location>
</feature>